<dbReference type="GO" id="GO:0005739">
    <property type="term" value="C:mitochondrion"/>
    <property type="evidence" value="ECO:0007669"/>
    <property type="project" value="TreeGrafter"/>
</dbReference>
<dbReference type="SUPFAM" id="SSF52954">
    <property type="entry name" value="Class II aaRS ABD-related"/>
    <property type="match status" value="1"/>
</dbReference>
<evidence type="ECO:0000259" key="4">
    <source>
        <dbReference type="Pfam" id="PF03129"/>
    </source>
</evidence>
<dbReference type="FunFam" id="3.40.50.800:FF:000012">
    <property type="entry name" value="Histidine--tRNA ligase, cytoplasmic"/>
    <property type="match status" value="1"/>
</dbReference>
<sequence>MLARQLLLGAGCSLRRFSSASRGAVVASTMQAIRAGEEDVRQRLAQAEHSYKLNPKLLAQLQHCEEYQIPYAVILGDGELSRGVVKLREIATRKEEEVALDTFIEELRRRLLSAA</sequence>
<organism evidence="5">
    <name type="scientific">Anopheles coluzzii</name>
    <name type="common">African malaria mosquito</name>
    <dbReference type="NCBI Taxonomy" id="1518534"/>
    <lineage>
        <taxon>Eukaryota</taxon>
        <taxon>Metazoa</taxon>
        <taxon>Ecdysozoa</taxon>
        <taxon>Arthropoda</taxon>
        <taxon>Hexapoda</taxon>
        <taxon>Insecta</taxon>
        <taxon>Pterygota</taxon>
        <taxon>Neoptera</taxon>
        <taxon>Endopterygota</taxon>
        <taxon>Diptera</taxon>
        <taxon>Nematocera</taxon>
        <taxon>Culicoidea</taxon>
        <taxon>Culicidae</taxon>
        <taxon>Anophelinae</taxon>
        <taxon>Anopheles</taxon>
    </lineage>
</organism>
<dbReference type="PANTHER" id="PTHR11476:SF7">
    <property type="entry name" value="HISTIDINE--TRNA LIGASE"/>
    <property type="match status" value="1"/>
</dbReference>
<evidence type="ECO:0000256" key="1">
    <source>
        <dbReference type="ARBA" id="ARBA00022741"/>
    </source>
</evidence>
<dbReference type="GO" id="GO:0005524">
    <property type="term" value="F:ATP binding"/>
    <property type="evidence" value="ECO:0007669"/>
    <property type="project" value="UniProtKB-KW"/>
</dbReference>
<reference evidence="5" key="1">
    <citation type="submission" date="2022-08" db="UniProtKB">
        <authorList>
            <consortium name="EnsemblMetazoa"/>
        </authorList>
    </citation>
    <scope>IDENTIFICATION</scope>
</reference>
<evidence type="ECO:0000313" key="5">
    <source>
        <dbReference type="EnsemblMetazoa" id="ACOM038678-PA.1"/>
    </source>
</evidence>
<name>A0A8W7PXX1_ANOCL</name>
<dbReference type="Proteomes" id="UP000075882">
    <property type="component" value="Unassembled WGS sequence"/>
</dbReference>
<evidence type="ECO:0000256" key="3">
    <source>
        <dbReference type="ARBA" id="ARBA00022917"/>
    </source>
</evidence>
<accession>A0A8W7PXX1</accession>
<keyword evidence="3" id="KW-0648">Protein biosynthesis</keyword>
<dbReference type="InterPro" id="IPR004154">
    <property type="entry name" value="Anticodon-bd"/>
</dbReference>
<evidence type="ECO:0000256" key="2">
    <source>
        <dbReference type="ARBA" id="ARBA00022840"/>
    </source>
</evidence>
<proteinExistence type="predicted"/>
<keyword evidence="2" id="KW-0067">ATP-binding</keyword>
<dbReference type="PANTHER" id="PTHR11476">
    <property type="entry name" value="HISTIDYL-TRNA SYNTHETASE"/>
    <property type="match status" value="1"/>
</dbReference>
<dbReference type="Gene3D" id="3.40.50.800">
    <property type="entry name" value="Anticodon-binding domain"/>
    <property type="match status" value="1"/>
</dbReference>
<dbReference type="GO" id="GO:0003723">
    <property type="term" value="F:RNA binding"/>
    <property type="evidence" value="ECO:0007669"/>
    <property type="project" value="TreeGrafter"/>
</dbReference>
<dbReference type="AlphaFoldDB" id="A0A8W7PXX1"/>
<dbReference type="GO" id="GO:0005829">
    <property type="term" value="C:cytosol"/>
    <property type="evidence" value="ECO:0007669"/>
    <property type="project" value="TreeGrafter"/>
</dbReference>
<dbReference type="EnsemblMetazoa" id="ACOM038678-RA">
    <property type="protein sequence ID" value="ACOM038678-PA.1"/>
    <property type="gene ID" value="ACOM038678"/>
</dbReference>
<dbReference type="Pfam" id="PF03129">
    <property type="entry name" value="HGTP_anticodon"/>
    <property type="match status" value="1"/>
</dbReference>
<dbReference type="VEuPathDB" id="VectorBase:ACON2_040001"/>
<keyword evidence="1" id="KW-0547">Nucleotide-binding</keyword>
<dbReference type="GO" id="GO:0004821">
    <property type="term" value="F:histidine-tRNA ligase activity"/>
    <property type="evidence" value="ECO:0007669"/>
    <property type="project" value="TreeGrafter"/>
</dbReference>
<dbReference type="InterPro" id="IPR036621">
    <property type="entry name" value="Anticodon-bd_dom_sf"/>
</dbReference>
<dbReference type="GO" id="GO:0006427">
    <property type="term" value="P:histidyl-tRNA aminoacylation"/>
    <property type="evidence" value="ECO:0007669"/>
    <property type="project" value="TreeGrafter"/>
</dbReference>
<protein>
    <recommendedName>
        <fullName evidence="4">Anticodon-binding domain-containing protein</fullName>
    </recommendedName>
</protein>
<feature type="domain" description="Anticodon-binding" evidence="4">
    <location>
        <begin position="32"/>
        <end position="109"/>
    </location>
</feature>
<dbReference type="GO" id="GO:0032543">
    <property type="term" value="P:mitochondrial translation"/>
    <property type="evidence" value="ECO:0007669"/>
    <property type="project" value="TreeGrafter"/>
</dbReference>